<evidence type="ECO:0000256" key="1">
    <source>
        <dbReference type="ARBA" id="ARBA00022679"/>
    </source>
</evidence>
<dbReference type="SFLD" id="SFLDG01212">
    <property type="entry name" value="Phytoene_synthase_like"/>
    <property type="match status" value="1"/>
</dbReference>
<dbReference type="InterPro" id="IPR008949">
    <property type="entry name" value="Isoprenoid_synthase_dom_sf"/>
</dbReference>
<dbReference type="Pfam" id="PF00494">
    <property type="entry name" value="SQS_PSY"/>
    <property type="match status" value="1"/>
</dbReference>
<dbReference type="InterPro" id="IPR002060">
    <property type="entry name" value="Squ/phyt_synthse"/>
</dbReference>
<gene>
    <name evidence="2" type="ORF">MB2181_03935</name>
</gene>
<dbReference type="InterPro" id="IPR017828">
    <property type="entry name" value="SQ_synth_HpnD-like"/>
</dbReference>
<dbReference type="CDD" id="cd00683">
    <property type="entry name" value="Trans_IPPS_HH"/>
    <property type="match status" value="1"/>
</dbReference>
<dbReference type="InterPro" id="IPR044843">
    <property type="entry name" value="Trans_IPPS_bact-type"/>
</dbReference>
<keyword evidence="1" id="KW-0808">Transferase</keyword>
<dbReference type="GO" id="GO:0004311">
    <property type="term" value="F:geranylgeranyl diphosphate synthase activity"/>
    <property type="evidence" value="ECO:0007669"/>
    <property type="project" value="InterPro"/>
</dbReference>
<reference evidence="2 3" key="1">
    <citation type="submission" date="2006-11" db="EMBL/GenBank/DDBJ databases">
        <authorList>
            <person name="Giovannoni S."/>
            <person name="Vergin K."/>
            <person name="Ferriera S."/>
            <person name="Johnson J."/>
            <person name="Kravitz S."/>
            <person name="Beeson K."/>
            <person name="Sutton G."/>
            <person name="Rogers Y.-H."/>
            <person name="Friedman R."/>
            <person name="Frazier M."/>
            <person name="Venter J.C."/>
        </authorList>
    </citation>
    <scope>NUCLEOTIDE SEQUENCE [LARGE SCALE GENOMIC DNA]</scope>
    <source>
        <strain evidence="2 3">HTCC2181</strain>
    </source>
</reference>
<dbReference type="GO" id="GO:0051996">
    <property type="term" value="F:squalene synthase [NAD(P)H] activity"/>
    <property type="evidence" value="ECO:0007669"/>
    <property type="project" value="InterPro"/>
</dbReference>
<dbReference type="SFLD" id="SFLDS00005">
    <property type="entry name" value="Isoprenoid_Synthase_Type_I"/>
    <property type="match status" value="1"/>
</dbReference>
<protein>
    <submittedName>
        <fullName evidence="2">Squalene/phytoene synthase</fullName>
    </submittedName>
</protein>
<dbReference type="Proteomes" id="UP000054262">
    <property type="component" value="Unassembled WGS sequence"/>
</dbReference>
<comment type="caution">
    <text evidence="2">The sequence shown here is derived from an EMBL/GenBank/DDBJ whole genome shotgun (WGS) entry which is preliminary data.</text>
</comment>
<dbReference type="OrthoDB" id="9807580at2"/>
<dbReference type="PROSITE" id="PS01045">
    <property type="entry name" value="SQUALEN_PHYTOEN_SYN_2"/>
    <property type="match status" value="1"/>
</dbReference>
<evidence type="ECO:0000313" key="2">
    <source>
        <dbReference type="EMBL" id="EAV47194.1"/>
    </source>
</evidence>
<keyword evidence="3" id="KW-1185">Reference proteome</keyword>
<evidence type="ECO:0000313" key="3">
    <source>
        <dbReference type="Proteomes" id="UP000054262"/>
    </source>
</evidence>
<dbReference type="Gene3D" id="1.10.600.10">
    <property type="entry name" value="Farnesyl Diphosphate Synthase"/>
    <property type="match status" value="1"/>
</dbReference>
<organism evidence="2 3">
    <name type="scientific">Methylophilales bacterium HTCC2181</name>
    <dbReference type="NCBI Taxonomy" id="383631"/>
    <lineage>
        <taxon>Bacteria</taxon>
        <taxon>Pseudomonadati</taxon>
        <taxon>Pseudomonadota</taxon>
        <taxon>Betaproteobacteria</taxon>
        <taxon>Nitrosomonadales</taxon>
        <taxon>OM43 clade</taxon>
    </lineage>
</organism>
<proteinExistence type="predicted"/>
<dbReference type="InterPro" id="IPR019845">
    <property type="entry name" value="Squalene/phytoene_synthase_CS"/>
</dbReference>
<dbReference type="SFLD" id="SFLDG01018">
    <property type="entry name" value="Squalene/Phytoene_Synthase_Lik"/>
    <property type="match status" value="1"/>
</dbReference>
<dbReference type="AlphaFoldDB" id="A0P6N4"/>
<sequence length="282" mass="32624">MSPEQYCFQKTQSSKSNFALGFLFLTKQKKMALTALYAFCREVDDIVDECKDYKTGKRRLDAWRVEIDRLFEKKPQHPVSRALLPHLSTYNLSKEYFLEIIDGMEMDLNFHRYENFKQLQLYCYRAASVVGLLSARIFGFTNKDTLKYAHDLGIALQLTNIIRDLGEDAHRGRIYVPLDLLDQFSLTEDDILSSKRNGKLTLLVKHLGDQANDFYRSAMRRLPKEDVRKQLPGLIMGNIYYALLRKVVSNEPDNILNISTGLSPIKKILVATTTFFGMSWIK</sequence>
<dbReference type="NCBIfam" id="TIGR03465">
    <property type="entry name" value="HpnD"/>
    <property type="match status" value="1"/>
</dbReference>
<dbReference type="SUPFAM" id="SSF48576">
    <property type="entry name" value="Terpenoid synthases"/>
    <property type="match status" value="1"/>
</dbReference>
<name>A0P6N4_9PROT</name>
<accession>A0P6N4</accession>
<dbReference type="InterPro" id="IPR033904">
    <property type="entry name" value="Trans_IPPS_HH"/>
</dbReference>
<dbReference type="GO" id="GO:0016117">
    <property type="term" value="P:carotenoid biosynthetic process"/>
    <property type="evidence" value="ECO:0007669"/>
    <property type="project" value="InterPro"/>
</dbReference>
<dbReference type="EMBL" id="AAUX01000001">
    <property type="protein sequence ID" value="EAV47194.1"/>
    <property type="molecule type" value="Genomic_DNA"/>
</dbReference>
<dbReference type="PANTHER" id="PTHR31480">
    <property type="entry name" value="BIFUNCTIONAL LYCOPENE CYCLASE/PHYTOENE SYNTHASE"/>
    <property type="match status" value="1"/>
</dbReference>